<accession>A0ABR9U7J8</accession>
<keyword evidence="1" id="KW-0472">Membrane</keyword>
<comment type="caution">
    <text evidence="2">The sequence shown here is derived from an EMBL/GenBank/DDBJ whole genome shotgun (WGS) entry which is preliminary data.</text>
</comment>
<keyword evidence="1" id="KW-1133">Transmembrane helix</keyword>
<protein>
    <submittedName>
        <fullName evidence="2">Uncharacterized protein</fullName>
    </submittedName>
</protein>
<dbReference type="RefSeq" id="WP_193868085.1">
    <property type="nucleotide sequence ID" value="NZ_JADEWU010000005.1"/>
</dbReference>
<organism evidence="2 3">
    <name type="scientific">Planktothrix mougeotii LEGE 06226</name>
    <dbReference type="NCBI Taxonomy" id="1828728"/>
    <lineage>
        <taxon>Bacteria</taxon>
        <taxon>Bacillati</taxon>
        <taxon>Cyanobacteriota</taxon>
        <taxon>Cyanophyceae</taxon>
        <taxon>Oscillatoriophycideae</taxon>
        <taxon>Oscillatoriales</taxon>
        <taxon>Microcoleaceae</taxon>
        <taxon>Planktothrix</taxon>
    </lineage>
</organism>
<dbReference type="EMBL" id="JADEWU010000005">
    <property type="protein sequence ID" value="MBE9142407.1"/>
    <property type="molecule type" value="Genomic_DNA"/>
</dbReference>
<proteinExistence type="predicted"/>
<sequence length="49" mass="5887">MEILQQLTIVDILVLVAFSLLIIFTGGVIYLTLAEWRDRRRREEEKRLR</sequence>
<evidence type="ECO:0000256" key="1">
    <source>
        <dbReference type="SAM" id="Phobius"/>
    </source>
</evidence>
<evidence type="ECO:0000313" key="2">
    <source>
        <dbReference type="EMBL" id="MBE9142407.1"/>
    </source>
</evidence>
<keyword evidence="3" id="KW-1185">Reference proteome</keyword>
<gene>
    <name evidence="2" type="ORF">IQ236_04120</name>
</gene>
<keyword evidence="1" id="KW-0812">Transmembrane</keyword>
<dbReference type="Proteomes" id="UP000640725">
    <property type="component" value="Unassembled WGS sequence"/>
</dbReference>
<evidence type="ECO:0000313" key="3">
    <source>
        <dbReference type="Proteomes" id="UP000640725"/>
    </source>
</evidence>
<name>A0ABR9U7J8_9CYAN</name>
<feature type="transmembrane region" description="Helical" evidence="1">
    <location>
        <begin position="12"/>
        <end position="33"/>
    </location>
</feature>
<reference evidence="2 3" key="1">
    <citation type="submission" date="2020-10" db="EMBL/GenBank/DDBJ databases">
        <authorList>
            <person name="Castelo-Branco R."/>
            <person name="Eusebio N."/>
            <person name="Adriana R."/>
            <person name="Vieira A."/>
            <person name="Brugerolle De Fraissinette N."/>
            <person name="Rezende De Castro R."/>
            <person name="Schneider M.P."/>
            <person name="Vasconcelos V."/>
            <person name="Leao P.N."/>
        </authorList>
    </citation>
    <scope>NUCLEOTIDE SEQUENCE [LARGE SCALE GENOMIC DNA]</scope>
    <source>
        <strain evidence="2 3">LEGE 06226</strain>
    </source>
</reference>